<dbReference type="SUPFAM" id="SSF81324">
    <property type="entry name" value="Voltage-gated potassium channels"/>
    <property type="match status" value="1"/>
</dbReference>
<gene>
    <name evidence="6" type="primary">kcnq1_1</name>
    <name evidence="6" type="ORF">AVEN_186659_1</name>
</gene>
<organism evidence="6 7">
    <name type="scientific">Araneus ventricosus</name>
    <name type="common">Orbweaver spider</name>
    <name type="synonym">Epeira ventricosa</name>
    <dbReference type="NCBI Taxonomy" id="182803"/>
    <lineage>
        <taxon>Eukaryota</taxon>
        <taxon>Metazoa</taxon>
        <taxon>Ecdysozoa</taxon>
        <taxon>Arthropoda</taxon>
        <taxon>Chelicerata</taxon>
        <taxon>Arachnida</taxon>
        <taxon>Araneae</taxon>
        <taxon>Araneomorphae</taxon>
        <taxon>Entelegynae</taxon>
        <taxon>Araneoidea</taxon>
        <taxon>Araneidae</taxon>
        <taxon>Araneus</taxon>
    </lineage>
</organism>
<evidence type="ECO:0000313" key="6">
    <source>
        <dbReference type="EMBL" id="GBM85981.1"/>
    </source>
</evidence>
<proteinExistence type="predicted"/>
<dbReference type="GO" id="GO:0008076">
    <property type="term" value="C:voltage-gated potassium channel complex"/>
    <property type="evidence" value="ECO:0007669"/>
    <property type="project" value="TreeGrafter"/>
</dbReference>
<comment type="caution">
    <text evidence="6">The sequence shown here is derived from an EMBL/GenBank/DDBJ whole genome shotgun (WGS) entry which is preliminary data.</text>
</comment>
<comment type="subcellular location">
    <subcellularLocation>
        <location evidence="1">Membrane</location>
        <topology evidence="1">Multi-pass membrane protein</topology>
    </subcellularLocation>
</comment>
<evidence type="ECO:0000313" key="7">
    <source>
        <dbReference type="Proteomes" id="UP000499080"/>
    </source>
</evidence>
<name>A0A4Y2J6S7_ARAVE</name>
<evidence type="ECO:0000256" key="2">
    <source>
        <dbReference type="ARBA" id="ARBA00022692"/>
    </source>
</evidence>
<evidence type="ECO:0000256" key="1">
    <source>
        <dbReference type="ARBA" id="ARBA00004141"/>
    </source>
</evidence>
<dbReference type="PANTHER" id="PTHR47735">
    <property type="entry name" value="POTASSIUM VOLTAGE-GATED CHANNEL SUBFAMILY KQT MEMBER 4"/>
    <property type="match status" value="1"/>
</dbReference>
<accession>A0A4Y2J6S7</accession>
<evidence type="ECO:0000256" key="4">
    <source>
        <dbReference type="ARBA" id="ARBA00023136"/>
    </source>
</evidence>
<feature type="transmembrane region" description="Helical" evidence="5">
    <location>
        <begin position="105"/>
        <end position="123"/>
    </location>
</feature>
<dbReference type="GO" id="GO:0005249">
    <property type="term" value="F:voltage-gated potassium channel activity"/>
    <property type="evidence" value="ECO:0007669"/>
    <property type="project" value="InterPro"/>
</dbReference>
<evidence type="ECO:0000256" key="5">
    <source>
        <dbReference type="SAM" id="Phobius"/>
    </source>
</evidence>
<dbReference type="InterPro" id="IPR027359">
    <property type="entry name" value="Volt_channel_dom_sf"/>
</dbReference>
<dbReference type="InterPro" id="IPR003937">
    <property type="entry name" value="K_chnl_volt-dep_KCNQ"/>
</dbReference>
<evidence type="ECO:0000256" key="3">
    <source>
        <dbReference type="ARBA" id="ARBA00022989"/>
    </source>
</evidence>
<dbReference type="OrthoDB" id="8879391at2759"/>
<dbReference type="Proteomes" id="UP000499080">
    <property type="component" value="Unassembled WGS sequence"/>
</dbReference>
<keyword evidence="3 5" id="KW-1133">Transmembrane helix</keyword>
<keyword evidence="7" id="KW-1185">Reference proteome</keyword>
<sequence length="151" mass="17479">MGKFLIEAICRTSGVEQNIDAFPIRIRYSTIPPRCWTPWEAVYAFRQGRKLVKPTFQGRVYNFLERPKEWKSILYHSAIYTSILGSLFLSVLATVAENKSVYSRIVYVVEVVLVSIFTIEYTARFWSSGCRSKYLGLYGRLRFASKPICII</sequence>
<keyword evidence="2 5" id="KW-0812">Transmembrane</keyword>
<dbReference type="EMBL" id="BGPR01003279">
    <property type="protein sequence ID" value="GBM85981.1"/>
    <property type="molecule type" value="Genomic_DNA"/>
</dbReference>
<keyword evidence="4 5" id="KW-0472">Membrane</keyword>
<dbReference type="Gene3D" id="1.20.120.350">
    <property type="entry name" value="Voltage-gated potassium channels. Chain C"/>
    <property type="match status" value="1"/>
</dbReference>
<feature type="transmembrane region" description="Helical" evidence="5">
    <location>
        <begin position="73"/>
        <end position="93"/>
    </location>
</feature>
<dbReference type="AlphaFoldDB" id="A0A4Y2J6S7"/>
<dbReference type="PRINTS" id="PR01459">
    <property type="entry name" value="KCNQCHANNEL"/>
</dbReference>
<feature type="non-terminal residue" evidence="6">
    <location>
        <position position="151"/>
    </location>
</feature>
<protein>
    <submittedName>
        <fullName evidence="6">Potassium voltage-gated channel subfamily KQT member 1</fullName>
    </submittedName>
</protein>
<reference evidence="6 7" key="1">
    <citation type="journal article" date="2019" name="Sci. Rep.">
        <title>Orb-weaving spider Araneus ventricosus genome elucidates the spidroin gene catalogue.</title>
        <authorList>
            <person name="Kono N."/>
            <person name="Nakamura H."/>
            <person name="Ohtoshi R."/>
            <person name="Moran D.A.P."/>
            <person name="Shinohara A."/>
            <person name="Yoshida Y."/>
            <person name="Fujiwara M."/>
            <person name="Mori M."/>
            <person name="Tomita M."/>
            <person name="Arakawa K."/>
        </authorList>
    </citation>
    <scope>NUCLEOTIDE SEQUENCE [LARGE SCALE GENOMIC DNA]</scope>
</reference>